<accession>A0A328C7M0</accession>
<evidence type="ECO:0000313" key="5">
    <source>
        <dbReference type="EMBL" id="RAL22414.1"/>
    </source>
</evidence>
<keyword evidence="3" id="KW-0804">Transcription</keyword>
<dbReference type="PRINTS" id="PR00038">
    <property type="entry name" value="HTHLUXR"/>
</dbReference>
<dbReference type="GO" id="GO:0006355">
    <property type="term" value="P:regulation of DNA-templated transcription"/>
    <property type="evidence" value="ECO:0007669"/>
    <property type="project" value="InterPro"/>
</dbReference>
<dbReference type="Pfam" id="PF00196">
    <property type="entry name" value="GerE"/>
    <property type="match status" value="1"/>
</dbReference>
<evidence type="ECO:0000259" key="4">
    <source>
        <dbReference type="PROSITE" id="PS50043"/>
    </source>
</evidence>
<dbReference type="PANTHER" id="PTHR44688:SF16">
    <property type="entry name" value="DNA-BINDING TRANSCRIPTIONAL ACTIVATOR DEVR_DOSR"/>
    <property type="match status" value="1"/>
</dbReference>
<dbReference type="AlphaFoldDB" id="A0A328C7M0"/>
<name>A0A328C7M0_9DELT</name>
<comment type="caution">
    <text evidence="5">The sequence shown here is derived from an EMBL/GenBank/DDBJ whole genome shotgun (WGS) entry which is preliminary data.</text>
</comment>
<evidence type="ECO:0000313" key="6">
    <source>
        <dbReference type="Proteomes" id="UP000249169"/>
    </source>
</evidence>
<feature type="domain" description="HTH luxR-type" evidence="4">
    <location>
        <begin position="261"/>
        <end position="326"/>
    </location>
</feature>
<dbReference type="RefSeq" id="WP_111729985.1">
    <property type="nucleotide sequence ID" value="NZ_QHKO01000004.1"/>
</dbReference>
<gene>
    <name evidence="5" type="ORF">DL240_11240</name>
</gene>
<dbReference type="Gene3D" id="1.10.10.10">
    <property type="entry name" value="Winged helix-like DNA-binding domain superfamily/Winged helix DNA-binding domain"/>
    <property type="match status" value="1"/>
</dbReference>
<dbReference type="PROSITE" id="PS00622">
    <property type="entry name" value="HTH_LUXR_1"/>
    <property type="match status" value="1"/>
</dbReference>
<reference evidence="5 6" key="1">
    <citation type="submission" date="2018-05" db="EMBL/GenBank/DDBJ databases">
        <title>Lujinxingia marina gen. nov. sp. nov., a new facultative anaerobic member of the class Deltaproteobacteria, and proposal of Lujinxingaceae fam. nov.</title>
        <authorList>
            <person name="Li C.-M."/>
        </authorList>
    </citation>
    <scope>NUCLEOTIDE SEQUENCE [LARGE SCALE GENOMIC DNA]</scope>
    <source>
        <strain evidence="5 6">B210</strain>
    </source>
</reference>
<keyword evidence="6" id="KW-1185">Reference proteome</keyword>
<sequence length="333" mass="37054">MTRDIVTSSAPVQPEGAATQLRLEALKLLRDRADADAAVFFDAREVEGHLYLGTSLIIGAPSLRTPLVELHDRPLPSLLESVIRGPTAEERTQFISARQRRDLHFVGPDGELLDMADWPKRLGASDWIGLVVYSGARFVGWIGLWRLAPRSPFSPTAIHQVSPLVPTLQDILIRAHRAELEDDTQSTIYVLMSPDGELLHASPSAQPWYLSEYREELYKLTLNPTDAPRYFAGMSAVVTPMHGLGCPRAYLITLDPANYPRIVPELVLTPTQIEVARHATSGATVDEIARLLDRSPHTIKTHLKHIYRRLDISTRVELVELMGALPPHLADDL</sequence>
<dbReference type="SMART" id="SM00421">
    <property type="entry name" value="HTH_LUXR"/>
    <property type="match status" value="1"/>
</dbReference>
<evidence type="ECO:0000256" key="1">
    <source>
        <dbReference type="ARBA" id="ARBA00023015"/>
    </source>
</evidence>
<dbReference type="OrthoDB" id="9807052at2"/>
<evidence type="ECO:0000256" key="3">
    <source>
        <dbReference type="ARBA" id="ARBA00023163"/>
    </source>
</evidence>
<evidence type="ECO:0000256" key="2">
    <source>
        <dbReference type="ARBA" id="ARBA00023125"/>
    </source>
</evidence>
<dbReference type="EMBL" id="QHKO01000004">
    <property type="protein sequence ID" value="RAL22414.1"/>
    <property type="molecule type" value="Genomic_DNA"/>
</dbReference>
<dbReference type="PANTHER" id="PTHR44688">
    <property type="entry name" value="DNA-BINDING TRANSCRIPTIONAL ACTIVATOR DEVR_DOSR"/>
    <property type="match status" value="1"/>
</dbReference>
<keyword evidence="2" id="KW-0238">DNA-binding</keyword>
<dbReference type="InterPro" id="IPR016032">
    <property type="entry name" value="Sig_transdc_resp-reg_C-effctor"/>
</dbReference>
<dbReference type="CDD" id="cd06170">
    <property type="entry name" value="LuxR_C_like"/>
    <property type="match status" value="1"/>
</dbReference>
<dbReference type="InterPro" id="IPR036388">
    <property type="entry name" value="WH-like_DNA-bd_sf"/>
</dbReference>
<keyword evidence="1" id="KW-0805">Transcription regulation</keyword>
<protein>
    <recommendedName>
        <fullName evidence="4">HTH luxR-type domain-containing protein</fullName>
    </recommendedName>
</protein>
<organism evidence="5 6">
    <name type="scientific">Lujinxingia litoralis</name>
    <dbReference type="NCBI Taxonomy" id="2211119"/>
    <lineage>
        <taxon>Bacteria</taxon>
        <taxon>Deltaproteobacteria</taxon>
        <taxon>Bradymonadales</taxon>
        <taxon>Lujinxingiaceae</taxon>
        <taxon>Lujinxingia</taxon>
    </lineage>
</organism>
<dbReference type="GO" id="GO:0003677">
    <property type="term" value="F:DNA binding"/>
    <property type="evidence" value="ECO:0007669"/>
    <property type="project" value="UniProtKB-KW"/>
</dbReference>
<dbReference type="InterPro" id="IPR000792">
    <property type="entry name" value="Tscrpt_reg_LuxR_C"/>
</dbReference>
<proteinExistence type="predicted"/>
<dbReference type="PROSITE" id="PS50043">
    <property type="entry name" value="HTH_LUXR_2"/>
    <property type="match status" value="1"/>
</dbReference>
<dbReference type="Proteomes" id="UP000249169">
    <property type="component" value="Unassembled WGS sequence"/>
</dbReference>
<dbReference type="SUPFAM" id="SSF46894">
    <property type="entry name" value="C-terminal effector domain of the bipartite response regulators"/>
    <property type="match status" value="1"/>
</dbReference>